<dbReference type="GO" id="GO:0006355">
    <property type="term" value="P:regulation of DNA-templated transcription"/>
    <property type="evidence" value="ECO:0007669"/>
    <property type="project" value="InterPro"/>
</dbReference>
<comment type="caution">
    <text evidence="2">The sequence shown here is derived from an EMBL/GenBank/DDBJ whole genome shotgun (WGS) entry which is preliminary data.</text>
</comment>
<accession>A0A367RAV4</accession>
<organism evidence="2 3">
    <name type="scientific">Nostoc minutum NIES-26</name>
    <dbReference type="NCBI Taxonomy" id="1844469"/>
    <lineage>
        <taxon>Bacteria</taxon>
        <taxon>Bacillati</taxon>
        <taxon>Cyanobacteriota</taxon>
        <taxon>Cyanophyceae</taxon>
        <taxon>Nostocales</taxon>
        <taxon>Nostocaceae</taxon>
        <taxon>Nostoc</taxon>
    </lineage>
</organism>
<dbReference type="EMBL" id="LXQD01000199">
    <property type="protein sequence ID" value="RCJ32664.1"/>
    <property type="molecule type" value="Genomic_DNA"/>
</dbReference>
<evidence type="ECO:0008006" key="4">
    <source>
        <dbReference type="Google" id="ProtNLM"/>
    </source>
</evidence>
<protein>
    <recommendedName>
        <fullName evidence="4">CopG family transcriptional regulator</fullName>
    </recommendedName>
</protein>
<dbReference type="Proteomes" id="UP000252107">
    <property type="component" value="Unassembled WGS sequence"/>
</dbReference>
<evidence type="ECO:0000313" key="2">
    <source>
        <dbReference type="EMBL" id="RCJ32664.1"/>
    </source>
</evidence>
<keyword evidence="3" id="KW-1185">Reference proteome</keyword>
<name>A0A367RAV4_9NOSO</name>
<reference evidence="2" key="1">
    <citation type="submission" date="2016-04" db="EMBL/GenBank/DDBJ databases">
        <authorList>
            <person name="Tabuchi Yagui T.R."/>
        </authorList>
    </citation>
    <scope>NUCLEOTIDE SEQUENCE [LARGE SCALE GENOMIC DNA]</scope>
    <source>
        <strain evidence="2">NIES-26</strain>
    </source>
</reference>
<sequence>MVLKAKKTRRDHEQKNLAIEEASKEETTRLNAEIPVSLHNKVKMRAIEEGKGSSITNIVIKALEAYLDTPASKD</sequence>
<dbReference type="Gene3D" id="1.10.1220.10">
    <property type="entry name" value="Met repressor-like"/>
    <property type="match status" value="1"/>
</dbReference>
<feature type="region of interest" description="Disordered" evidence="1">
    <location>
        <begin position="1"/>
        <end position="26"/>
    </location>
</feature>
<evidence type="ECO:0000313" key="3">
    <source>
        <dbReference type="Proteomes" id="UP000252107"/>
    </source>
</evidence>
<evidence type="ECO:0000256" key="1">
    <source>
        <dbReference type="SAM" id="MobiDB-lite"/>
    </source>
</evidence>
<gene>
    <name evidence="2" type="ORF">A6770_41145</name>
</gene>
<dbReference type="InterPro" id="IPR010985">
    <property type="entry name" value="Ribbon_hlx_hlx"/>
</dbReference>
<dbReference type="AlphaFoldDB" id="A0A367RAV4"/>
<dbReference type="InterPro" id="IPR013321">
    <property type="entry name" value="Arc_rbn_hlx_hlx"/>
</dbReference>
<dbReference type="SUPFAM" id="SSF47598">
    <property type="entry name" value="Ribbon-helix-helix"/>
    <property type="match status" value="1"/>
</dbReference>
<proteinExistence type="predicted"/>